<evidence type="ECO:0000256" key="10">
    <source>
        <dbReference type="ARBA" id="ARBA00022824"/>
    </source>
</evidence>
<comment type="cofactor">
    <cofactor evidence="1">
        <name>Ca(2+)</name>
        <dbReference type="ChEBI" id="CHEBI:29108"/>
    </cofactor>
</comment>
<dbReference type="CDD" id="cd06442">
    <property type="entry name" value="DPM1_like"/>
    <property type="match status" value="1"/>
</dbReference>
<dbReference type="EC" id="2.4.1.83" evidence="13"/>
<dbReference type="GO" id="GO:0005789">
    <property type="term" value="C:endoplasmic reticulum membrane"/>
    <property type="evidence" value="ECO:0007669"/>
    <property type="project" value="TreeGrafter"/>
</dbReference>
<dbReference type="InterPro" id="IPR039528">
    <property type="entry name" value="DPM1-like"/>
</dbReference>
<evidence type="ECO:0000256" key="13">
    <source>
        <dbReference type="RuleBase" id="RU365083"/>
    </source>
</evidence>
<dbReference type="SUPFAM" id="SSF53448">
    <property type="entry name" value="Nucleotide-diphospho-sugar transferases"/>
    <property type="match status" value="1"/>
</dbReference>
<comment type="subcellular location">
    <subcellularLocation>
        <location evidence="4 13">Endoplasmic reticulum</location>
    </subcellularLocation>
</comment>
<feature type="domain" description="Glycosyltransferase 2-like" evidence="14">
    <location>
        <begin position="12"/>
        <end position="182"/>
    </location>
</feature>
<evidence type="ECO:0000256" key="8">
    <source>
        <dbReference type="ARBA" id="ARBA00022679"/>
    </source>
</evidence>
<comment type="catalytic activity">
    <reaction evidence="13">
        <text>a di-trans,poly-cis-dolichyl phosphate + GDP-alpha-D-mannose = a di-trans,poly-cis-dolichyl beta-D-mannosyl phosphate + GDP</text>
        <dbReference type="Rhea" id="RHEA:21184"/>
        <dbReference type="Rhea" id="RHEA-COMP:19498"/>
        <dbReference type="Rhea" id="RHEA-COMP:19501"/>
        <dbReference type="ChEBI" id="CHEBI:57527"/>
        <dbReference type="ChEBI" id="CHEBI:57683"/>
        <dbReference type="ChEBI" id="CHEBI:58189"/>
        <dbReference type="ChEBI" id="CHEBI:58211"/>
    </reaction>
</comment>
<proteinExistence type="inferred from homology"/>
<evidence type="ECO:0000256" key="11">
    <source>
        <dbReference type="ARBA" id="ARBA00022842"/>
    </source>
</evidence>
<dbReference type="GO" id="GO:0046872">
    <property type="term" value="F:metal ion binding"/>
    <property type="evidence" value="ECO:0007669"/>
    <property type="project" value="UniProtKB-KW"/>
</dbReference>
<dbReference type="GO" id="GO:0006066">
    <property type="term" value="P:alcohol metabolic process"/>
    <property type="evidence" value="ECO:0007669"/>
    <property type="project" value="UniProtKB-ARBA"/>
</dbReference>
<keyword evidence="7 13" id="KW-0328">Glycosyltransferase</keyword>
<dbReference type="GO" id="GO:0004582">
    <property type="term" value="F:dolichyl-phosphate beta-D-mannosyltransferase activity"/>
    <property type="evidence" value="ECO:0007669"/>
    <property type="project" value="UniProtKB-UniRule"/>
</dbReference>
<comment type="function">
    <text evidence="13">Transfers mannose from GDP-mannose to dolichol monophosphate to form dolichol phosphate mannose (Dol-P-Man) which is the mannosyl donor in pathways leading to N-glycosylation, glycosyl phosphatidylinositol membrane anchoring, and O-mannosylation of proteins.</text>
</comment>
<name>A0AAV9XW82_9CRYT</name>
<dbReference type="InterPro" id="IPR029044">
    <property type="entry name" value="Nucleotide-diphossugar_trans"/>
</dbReference>
<evidence type="ECO:0000256" key="6">
    <source>
        <dbReference type="ARBA" id="ARBA00006739"/>
    </source>
</evidence>
<dbReference type="Proteomes" id="UP001311799">
    <property type="component" value="Unassembled WGS sequence"/>
</dbReference>
<keyword evidence="10 13" id="KW-0256">Endoplasmic reticulum</keyword>
<dbReference type="PANTHER" id="PTHR43398">
    <property type="entry name" value="DOLICHOL-PHOSPHATE MANNOSYLTRANSFERASE SUBUNIT 1"/>
    <property type="match status" value="1"/>
</dbReference>
<reference evidence="15 16" key="1">
    <citation type="submission" date="2023-10" db="EMBL/GenBank/DDBJ databases">
        <title>Comparative genomics analysis reveals potential genetic determinants of host preference in Cryptosporidium xiaoi.</title>
        <authorList>
            <person name="Xiao L."/>
            <person name="Li J."/>
        </authorList>
    </citation>
    <scope>NUCLEOTIDE SEQUENCE [LARGE SCALE GENOMIC DNA]</scope>
    <source>
        <strain evidence="15 16">52996</strain>
    </source>
</reference>
<evidence type="ECO:0000256" key="5">
    <source>
        <dbReference type="ARBA" id="ARBA00004922"/>
    </source>
</evidence>
<evidence type="ECO:0000256" key="12">
    <source>
        <dbReference type="ARBA" id="ARBA00023211"/>
    </source>
</evidence>
<comment type="cofactor">
    <cofactor evidence="3">
        <name>Mg(2+)</name>
        <dbReference type="ChEBI" id="CHEBI:18420"/>
    </cofactor>
</comment>
<accession>A0AAV9XW82</accession>
<dbReference type="EMBL" id="JAWDEY010000022">
    <property type="protein sequence ID" value="KAK6588749.1"/>
    <property type="molecule type" value="Genomic_DNA"/>
</dbReference>
<evidence type="ECO:0000313" key="16">
    <source>
        <dbReference type="Proteomes" id="UP001311799"/>
    </source>
</evidence>
<evidence type="ECO:0000256" key="4">
    <source>
        <dbReference type="ARBA" id="ARBA00004240"/>
    </source>
</evidence>
<comment type="pathway">
    <text evidence="5 13">Protein modification; protein glycosylation.</text>
</comment>
<keyword evidence="16" id="KW-1185">Reference proteome</keyword>
<evidence type="ECO:0000256" key="2">
    <source>
        <dbReference type="ARBA" id="ARBA00001936"/>
    </source>
</evidence>
<comment type="subunit">
    <text evidence="13">Component of the dolichol-phosphate mannose (DPM) synthase complex.</text>
</comment>
<dbReference type="PANTHER" id="PTHR43398:SF1">
    <property type="entry name" value="DOLICHOL-PHOSPHATE MANNOSYLTRANSFERASE SUBUNIT 1"/>
    <property type="match status" value="1"/>
</dbReference>
<comment type="caution">
    <text evidence="15">The sequence shown here is derived from an EMBL/GenBank/DDBJ whole genome shotgun (WGS) entry which is preliminary data.</text>
</comment>
<evidence type="ECO:0000256" key="1">
    <source>
        <dbReference type="ARBA" id="ARBA00001913"/>
    </source>
</evidence>
<protein>
    <recommendedName>
        <fullName evidence="13">Dolichol-phosphate mannosyltransferase subunit 1</fullName>
        <ecNumber evidence="13">2.4.1.83</ecNumber>
    </recommendedName>
</protein>
<evidence type="ECO:0000256" key="7">
    <source>
        <dbReference type="ARBA" id="ARBA00022676"/>
    </source>
</evidence>
<dbReference type="GO" id="GO:0006506">
    <property type="term" value="P:GPI anchor biosynthetic process"/>
    <property type="evidence" value="ECO:0007669"/>
    <property type="project" value="TreeGrafter"/>
</dbReference>
<dbReference type="AlphaFoldDB" id="A0AAV9XW82"/>
<sequence>MVPKNEYELSYSVIIPTYNERENIGIVLELLHETLEKIGVKWEVIIVDDSSPDGTSDIVTRLQKCYPEVDLKLVKRSGKLGLGTAYMKGFEYSSGDFIILMDCDLSHHPKYIADFIEKQKENDYDIVSGSRYIKNGGVSGWTWKRILVSRVANFLAGFLLQPRASDLTGSFRLYKRDVFETILNSNMISKGYVFQMEIIARATKLGYLIADVPIIFVDRLYGDSKLGKNEIFGYLKGLLKLFWIL</sequence>
<gene>
    <name evidence="15" type="ORF">RS030_2270</name>
</gene>
<organism evidence="15 16">
    <name type="scientific">Cryptosporidium xiaoi</name>
    <dbReference type="NCBI Taxonomy" id="659607"/>
    <lineage>
        <taxon>Eukaryota</taxon>
        <taxon>Sar</taxon>
        <taxon>Alveolata</taxon>
        <taxon>Apicomplexa</taxon>
        <taxon>Conoidasida</taxon>
        <taxon>Coccidia</taxon>
        <taxon>Eucoccidiorida</taxon>
        <taxon>Eimeriorina</taxon>
        <taxon>Cryptosporidiidae</taxon>
        <taxon>Cryptosporidium</taxon>
    </lineage>
</organism>
<dbReference type="FunFam" id="3.90.550.10:FF:000036">
    <property type="entry name" value="Dolichol-phosphate mannosyltransferase subunit 1"/>
    <property type="match status" value="1"/>
</dbReference>
<dbReference type="Gene3D" id="3.90.550.10">
    <property type="entry name" value="Spore Coat Polysaccharide Biosynthesis Protein SpsA, Chain A"/>
    <property type="match status" value="1"/>
</dbReference>
<keyword evidence="9" id="KW-0479">Metal-binding</keyword>
<keyword evidence="8 13" id="KW-0808">Transferase</keyword>
<keyword evidence="12" id="KW-0464">Manganese</keyword>
<dbReference type="Pfam" id="PF00535">
    <property type="entry name" value="Glycos_transf_2"/>
    <property type="match status" value="1"/>
</dbReference>
<evidence type="ECO:0000259" key="14">
    <source>
        <dbReference type="Pfam" id="PF00535"/>
    </source>
</evidence>
<dbReference type="GO" id="GO:0006488">
    <property type="term" value="P:dolichol-linked oligosaccharide biosynthetic process"/>
    <property type="evidence" value="ECO:0007669"/>
    <property type="project" value="TreeGrafter"/>
</dbReference>
<comment type="cofactor">
    <cofactor evidence="2">
        <name>Mn(2+)</name>
        <dbReference type="ChEBI" id="CHEBI:29035"/>
    </cofactor>
</comment>
<evidence type="ECO:0000256" key="9">
    <source>
        <dbReference type="ARBA" id="ARBA00022723"/>
    </source>
</evidence>
<evidence type="ECO:0000313" key="15">
    <source>
        <dbReference type="EMBL" id="KAK6588749.1"/>
    </source>
</evidence>
<evidence type="ECO:0000256" key="3">
    <source>
        <dbReference type="ARBA" id="ARBA00001946"/>
    </source>
</evidence>
<dbReference type="GO" id="GO:0006720">
    <property type="term" value="P:isoprenoid metabolic process"/>
    <property type="evidence" value="ECO:0007669"/>
    <property type="project" value="UniProtKB-ARBA"/>
</dbReference>
<dbReference type="InterPro" id="IPR001173">
    <property type="entry name" value="Glyco_trans_2-like"/>
</dbReference>
<comment type="similarity">
    <text evidence="6 13">Belongs to the glycosyltransferase 2 family.</text>
</comment>
<keyword evidence="11" id="KW-0460">Magnesium</keyword>
<dbReference type="GO" id="GO:0035269">
    <property type="term" value="P:protein O-linked glycosylation via mannose"/>
    <property type="evidence" value="ECO:0007669"/>
    <property type="project" value="TreeGrafter"/>
</dbReference>